<dbReference type="RefSeq" id="YP_009118781.1">
    <property type="nucleotide sequence ID" value="NC_025425.1"/>
</dbReference>
<sequence length="64" mass="7183">MQVYTNSNKGNDITPGKMYDFTPARDDEHPPTIGYIEDDAGFRITILLDGGCSHLRGDKWELVP</sequence>
<gene>
    <name evidence="2" type="ORF">BN201_0098</name>
</gene>
<dbReference type="GeneID" id="23301138"/>
<protein>
    <submittedName>
        <fullName evidence="2">Uncharacterized protein</fullName>
    </submittedName>
</protein>
<evidence type="ECO:0000256" key="1">
    <source>
        <dbReference type="SAM" id="MobiDB-lite"/>
    </source>
</evidence>
<dbReference type="Proteomes" id="UP000203896">
    <property type="component" value="Segment"/>
</dbReference>
<organism evidence="2 3">
    <name type="scientific">Enterobacteria phage GEC-3S</name>
    <dbReference type="NCBI Taxonomy" id="1222338"/>
    <lineage>
        <taxon>Viruses</taxon>
        <taxon>Duplodnaviria</taxon>
        <taxon>Heunggongvirae</taxon>
        <taxon>Uroviricota</taxon>
        <taxon>Caudoviricetes</taxon>
        <taxon>Pantevenvirales</taxon>
        <taxon>Straboviridae</taxon>
        <taxon>Krischvirus</taxon>
        <taxon>Krischvirus gec3s</taxon>
    </lineage>
</organism>
<feature type="region of interest" description="Disordered" evidence="1">
    <location>
        <begin position="1"/>
        <end position="28"/>
    </location>
</feature>
<dbReference type="KEGG" id="vg:23301138"/>
<feature type="compositionally biased region" description="Polar residues" evidence="1">
    <location>
        <begin position="1"/>
        <end position="11"/>
    </location>
</feature>
<keyword evidence="3" id="KW-1185">Reference proteome</keyword>
<proteinExistence type="predicted"/>
<reference evidence="2 3" key="1">
    <citation type="submission" date="2012-08" db="EMBL/GenBank/DDBJ databases">
        <title>Selection and characterization of a candidate therapeutic bacteriophage that lyses the German Escherichia coli O104:H4 outbreak strain.</title>
        <authorList>
            <person name="Merabishvilli M."/>
            <person name="De Vos D."/>
            <person name="Verbeken G."/>
            <person name="Kropinski A."/>
            <person name="Vandenheuvel D."/>
            <person name="Lavigne R."/>
            <person name="Wattiau P."/>
            <person name="Mast J."/>
            <person name="Ragimbeau C."/>
            <person name="Mossong J."/>
            <person name="Scheres J."/>
            <person name="Chanishvili N."/>
            <person name="Vaneechoutte M."/>
            <person name="Pirnay J.P."/>
        </authorList>
    </citation>
    <scope>NUCLEOTIDE SEQUENCE [LARGE SCALE GENOMIC DNA]</scope>
</reference>
<dbReference type="EMBL" id="HE978309">
    <property type="protein sequence ID" value="CEO90701.1"/>
    <property type="molecule type" value="Genomic_DNA"/>
</dbReference>
<accession>A0A0B7MRS5</accession>
<name>A0A0B7MRS5_9CAUD</name>
<evidence type="ECO:0000313" key="3">
    <source>
        <dbReference type="Proteomes" id="UP000203896"/>
    </source>
</evidence>
<evidence type="ECO:0000313" key="2">
    <source>
        <dbReference type="EMBL" id="CEO90701.1"/>
    </source>
</evidence>